<dbReference type="PANTHER" id="PTHR43042">
    <property type="entry name" value="SAM-DEPENDENT METHYLTRANSFERASE"/>
    <property type="match status" value="1"/>
</dbReference>
<dbReference type="HOGENOM" id="CLU_014042_1_0_6"/>
<dbReference type="PATRIC" id="fig|698738.3.peg.1656"/>
<name>R4YLY4_OLEAN</name>
<dbReference type="CDD" id="cd02440">
    <property type="entry name" value="AdoMet_MTases"/>
    <property type="match status" value="1"/>
</dbReference>
<keyword evidence="3" id="KW-0808">Transferase</keyword>
<gene>
    <name evidence="6" type="ORF">OLEAN_C16010</name>
</gene>
<evidence type="ECO:0000313" key="7">
    <source>
        <dbReference type="Proteomes" id="UP000032749"/>
    </source>
</evidence>
<keyword evidence="1" id="KW-0698">rRNA processing</keyword>
<evidence type="ECO:0000313" key="6">
    <source>
        <dbReference type="EMBL" id="CCK75777.1"/>
    </source>
</evidence>
<protein>
    <submittedName>
        <fullName evidence="6">Rhodopsin-like GPCR superfamily protein</fullName>
    </submittedName>
</protein>
<dbReference type="PANTHER" id="PTHR43042:SF3">
    <property type="entry name" value="RIBOSOMAL RNA LARGE SUBUNIT METHYLTRANSFERASE YWBD-RELATED"/>
    <property type="match status" value="1"/>
</dbReference>
<evidence type="ECO:0000256" key="2">
    <source>
        <dbReference type="ARBA" id="ARBA00022603"/>
    </source>
</evidence>
<dbReference type="GO" id="GO:0032259">
    <property type="term" value="P:methylation"/>
    <property type="evidence" value="ECO:0007669"/>
    <property type="project" value="UniProtKB-KW"/>
</dbReference>
<keyword evidence="2" id="KW-0489">Methyltransferase</keyword>
<reference evidence="6 7" key="1">
    <citation type="journal article" date="2013" name="Nat. Commun.">
        <title>Genome sequence and functional genomic analysis of the oil-degrading bacterium Oleispira antarctica.</title>
        <authorList>
            <person name="Kube M."/>
            <person name="Chernikova T.N."/>
            <person name="Al-Ramahi Y."/>
            <person name="Beloqui A."/>
            <person name="Lopez-Cortez N."/>
            <person name="Guazzaroni M.E."/>
            <person name="Heipieper H.J."/>
            <person name="Klages S."/>
            <person name="Kotsyurbenko O.R."/>
            <person name="Langer I."/>
            <person name="Nechitaylo T.Y."/>
            <person name="Lunsdorf H."/>
            <person name="Fernandez M."/>
            <person name="Juarez S."/>
            <person name="Ciordia S."/>
            <person name="Singer A."/>
            <person name="Kagan O."/>
            <person name="Egorova O."/>
            <person name="Petit P.A."/>
            <person name="Stogios P."/>
            <person name="Kim Y."/>
            <person name="Tchigvintsev A."/>
            <person name="Flick R."/>
            <person name="Denaro R."/>
            <person name="Genovese M."/>
            <person name="Albar J.P."/>
            <person name="Reva O.N."/>
            <person name="Martinez-Gomariz M."/>
            <person name="Tran H."/>
            <person name="Ferrer M."/>
            <person name="Savchenko A."/>
            <person name="Yakunin A.F."/>
            <person name="Yakimov M.M."/>
            <person name="Golyshina O.V."/>
            <person name="Reinhardt R."/>
            <person name="Golyshin P.N."/>
        </authorList>
    </citation>
    <scope>NUCLEOTIDE SEQUENCE [LARGE SCALE GENOMIC DNA]</scope>
</reference>
<dbReference type="EMBL" id="FO203512">
    <property type="protein sequence ID" value="CCK75777.1"/>
    <property type="molecule type" value="Genomic_DNA"/>
</dbReference>
<dbReference type="Proteomes" id="UP000032749">
    <property type="component" value="Chromosome"/>
</dbReference>
<dbReference type="KEGG" id="oai:OLEAN_C16010"/>
<keyword evidence="4" id="KW-0949">S-adenosyl-L-methionine</keyword>
<dbReference type="STRING" id="698738.OLEAN_C16010"/>
<dbReference type="InterPro" id="IPR019614">
    <property type="entry name" value="SAM-dep_methyl-trfase"/>
</dbReference>
<sequence>MNELKTLISQAWQNRSDLKAQWLAENTDCYRIFHGTNEGLPGTTLDRYGPLLILQTFHQSVTDDELTQVHEFAAKEFPDVHFVYNDRSGNNSRIQDSSVEIHELDGMAMEASELGVKYRVKGRHQGQDPWLFLDLRAGRRYVKANSEGKTVLNLFSYTCGIGIAAGVGGAKRVVNVDFAESSLAVGMENAKLNNLKQVEFIHSDVFPAIKQFANMPIAVRRGKKLPKYPKHKPEQFDLVFLDPPRWAKSAFGNVDLIRDYQSLFKPSLLATKSGGQLICCNNVAQVDRDEWLESLKRCAIKAGRPLKSIEMLLPEADFPSPDGNPPLKVAICQL</sequence>
<keyword evidence="7" id="KW-1185">Reference proteome</keyword>
<evidence type="ECO:0000259" key="5">
    <source>
        <dbReference type="Pfam" id="PF10672"/>
    </source>
</evidence>
<feature type="domain" description="S-adenosylmethionine-dependent methyltransferase" evidence="5">
    <location>
        <begin position="66"/>
        <end position="328"/>
    </location>
</feature>
<dbReference type="GO" id="GO:0008168">
    <property type="term" value="F:methyltransferase activity"/>
    <property type="evidence" value="ECO:0007669"/>
    <property type="project" value="UniProtKB-KW"/>
</dbReference>
<evidence type="ECO:0000256" key="4">
    <source>
        <dbReference type="ARBA" id="ARBA00022691"/>
    </source>
</evidence>
<proteinExistence type="predicted"/>
<dbReference type="AlphaFoldDB" id="R4YLY4"/>
<dbReference type="Pfam" id="PF10672">
    <property type="entry name" value="Methyltrans_SAM"/>
    <property type="match status" value="1"/>
</dbReference>
<evidence type="ECO:0000256" key="3">
    <source>
        <dbReference type="ARBA" id="ARBA00022679"/>
    </source>
</evidence>
<dbReference type="GO" id="GO:0006364">
    <property type="term" value="P:rRNA processing"/>
    <property type="evidence" value="ECO:0007669"/>
    <property type="project" value="UniProtKB-KW"/>
</dbReference>
<organism evidence="6 7">
    <name type="scientific">Oleispira antarctica RB-8</name>
    <dbReference type="NCBI Taxonomy" id="698738"/>
    <lineage>
        <taxon>Bacteria</taxon>
        <taxon>Pseudomonadati</taxon>
        <taxon>Pseudomonadota</taxon>
        <taxon>Gammaproteobacteria</taxon>
        <taxon>Oceanospirillales</taxon>
        <taxon>Oceanospirillaceae</taxon>
        <taxon>Oleispira</taxon>
    </lineage>
</organism>
<dbReference type="InterPro" id="IPR029063">
    <property type="entry name" value="SAM-dependent_MTases_sf"/>
</dbReference>
<dbReference type="Gene3D" id="3.30.750.80">
    <property type="entry name" value="RNA methyltransferase domain (HRMD) like"/>
    <property type="match status" value="1"/>
</dbReference>
<dbReference type="Gene3D" id="3.40.50.150">
    <property type="entry name" value="Vaccinia Virus protein VP39"/>
    <property type="match status" value="1"/>
</dbReference>
<dbReference type="SUPFAM" id="SSF53335">
    <property type="entry name" value="S-adenosyl-L-methionine-dependent methyltransferases"/>
    <property type="match status" value="1"/>
</dbReference>
<evidence type="ECO:0000256" key="1">
    <source>
        <dbReference type="ARBA" id="ARBA00022552"/>
    </source>
</evidence>
<dbReference type="OrthoDB" id="9805492at2"/>
<accession>R4YLY4</accession>